<proteinExistence type="predicted"/>
<dbReference type="InterPro" id="IPR023214">
    <property type="entry name" value="HAD_sf"/>
</dbReference>
<accession>A0A9D1EMQ4</accession>
<dbReference type="InterPro" id="IPR041492">
    <property type="entry name" value="HAD_2"/>
</dbReference>
<dbReference type="EMBL" id="DVIR01000011">
    <property type="protein sequence ID" value="HIS24049.1"/>
    <property type="molecule type" value="Genomic_DNA"/>
</dbReference>
<dbReference type="InterPro" id="IPR036412">
    <property type="entry name" value="HAD-like_sf"/>
</dbReference>
<organism evidence="1 2">
    <name type="scientific">Candidatus Faeciplasma gallinarum</name>
    <dbReference type="NCBI Taxonomy" id="2840799"/>
    <lineage>
        <taxon>Bacteria</taxon>
        <taxon>Bacillati</taxon>
        <taxon>Bacillota</taxon>
        <taxon>Clostridia</taxon>
        <taxon>Eubacteriales</taxon>
        <taxon>Oscillospiraceae</taxon>
        <taxon>Oscillospiraceae incertae sedis</taxon>
        <taxon>Candidatus Faeciplasma</taxon>
    </lineage>
</organism>
<dbReference type="PANTHER" id="PTHR18901">
    <property type="entry name" value="2-DEOXYGLUCOSE-6-PHOSPHATE PHOSPHATASE 2"/>
    <property type="match status" value="1"/>
</dbReference>
<dbReference type="SUPFAM" id="SSF56784">
    <property type="entry name" value="HAD-like"/>
    <property type="match status" value="1"/>
</dbReference>
<gene>
    <name evidence="1" type="ORF">IAD01_01420</name>
</gene>
<dbReference type="PANTHER" id="PTHR18901:SF38">
    <property type="entry name" value="PSEUDOURIDINE-5'-PHOSPHATASE"/>
    <property type="match status" value="1"/>
</dbReference>
<evidence type="ECO:0000313" key="2">
    <source>
        <dbReference type="Proteomes" id="UP000823982"/>
    </source>
</evidence>
<reference evidence="1" key="1">
    <citation type="submission" date="2020-10" db="EMBL/GenBank/DDBJ databases">
        <authorList>
            <person name="Gilroy R."/>
        </authorList>
    </citation>
    <scope>NUCLEOTIDE SEQUENCE</scope>
    <source>
        <strain evidence="1">CHK157-1446</strain>
    </source>
</reference>
<dbReference type="AlphaFoldDB" id="A0A9D1EMQ4"/>
<dbReference type="Gene3D" id="3.40.50.1000">
    <property type="entry name" value="HAD superfamily/HAD-like"/>
    <property type="match status" value="1"/>
</dbReference>
<protein>
    <submittedName>
        <fullName evidence="1">HAD family phosphatase</fullName>
    </submittedName>
</protein>
<dbReference type="Proteomes" id="UP000823982">
    <property type="component" value="Unassembled WGS sequence"/>
</dbReference>
<comment type="caution">
    <text evidence="1">The sequence shown here is derived from an EMBL/GenBank/DDBJ whole genome shotgun (WGS) entry which is preliminary data.</text>
</comment>
<name>A0A9D1EMQ4_9FIRM</name>
<evidence type="ECO:0000313" key="1">
    <source>
        <dbReference type="EMBL" id="HIS24049.1"/>
    </source>
</evidence>
<dbReference type="InterPro" id="IPR023198">
    <property type="entry name" value="PGP-like_dom2"/>
</dbReference>
<dbReference type="SFLD" id="SFLDG01129">
    <property type="entry name" value="C1.5:_HAD__Beta-PGM__Phosphata"/>
    <property type="match status" value="1"/>
</dbReference>
<dbReference type="SFLD" id="SFLDS00003">
    <property type="entry name" value="Haloacid_Dehalogenase"/>
    <property type="match status" value="1"/>
</dbReference>
<dbReference type="InterPro" id="IPR006439">
    <property type="entry name" value="HAD-SF_hydro_IA"/>
</dbReference>
<reference evidence="1" key="2">
    <citation type="journal article" date="2021" name="PeerJ">
        <title>Extensive microbial diversity within the chicken gut microbiome revealed by metagenomics and culture.</title>
        <authorList>
            <person name="Gilroy R."/>
            <person name="Ravi A."/>
            <person name="Getino M."/>
            <person name="Pursley I."/>
            <person name="Horton D.L."/>
            <person name="Alikhan N.F."/>
            <person name="Baker D."/>
            <person name="Gharbi K."/>
            <person name="Hall N."/>
            <person name="Watson M."/>
            <person name="Adriaenssens E.M."/>
            <person name="Foster-Nyarko E."/>
            <person name="Jarju S."/>
            <person name="Secka A."/>
            <person name="Antonio M."/>
            <person name="Oren A."/>
            <person name="Chaudhuri R.R."/>
            <person name="La Ragione R."/>
            <person name="Hildebrand F."/>
            <person name="Pallen M.J."/>
        </authorList>
    </citation>
    <scope>NUCLEOTIDE SEQUENCE</scope>
    <source>
        <strain evidence="1">CHK157-1446</strain>
    </source>
</reference>
<dbReference type="Pfam" id="PF13419">
    <property type="entry name" value="HAD_2"/>
    <property type="match status" value="1"/>
</dbReference>
<sequence>MSTCSAFEPAGGLFEGVECAIFDLDGTLVRSDSAWKSVDEEFMGRRGLKVPDGFYDKISTMNLSQAADYVIAECGIRATRQEVVDEWLSMVRREYAEVIPMVTGAKEFLSRVHDKGCKIALATASSPELYLPCLERHGVAKLFDAYANTSEVKRKKGFPDIYLLAADKVGANPQKCVVFEDIYLGCVGAKAAGMKCIGITEESPDSIQKLKTVCDLAVKNYSELKIYLQ</sequence>
<dbReference type="Gene3D" id="1.10.150.240">
    <property type="entry name" value="Putative phosphatase, domain 2"/>
    <property type="match status" value="1"/>
</dbReference>
<dbReference type="GO" id="GO:0016791">
    <property type="term" value="F:phosphatase activity"/>
    <property type="evidence" value="ECO:0007669"/>
    <property type="project" value="TreeGrafter"/>
</dbReference>
<dbReference type="NCBIfam" id="TIGR01509">
    <property type="entry name" value="HAD-SF-IA-v3"/>
    <property type="match status" value="1"/>
</dbReference>